<gene>
    <name evidence="2" type="primary">SMKI07G3060</name>
    <name evidence="2" type="ORF">SMKI_07G3060</name>
</gene>
<dbReference type="Proteomes" id="UP001161438">
    <property type="component" value="Chromosome 7"/>
</dbReference>
<evidence type="ECO:0000313" key="3">
    <source>
        <dbReference type="Proteomes" id="UP001161438"/>
    </source>
</evidence>
<feature type="transmembrane region" description="Helical" evidence="1">
    <location>
        <begin position="48"/>
        <end position="67"/>
    </location>
</feature>
<feature type="transmembrane region" description="Helical" evidence="1">
    <location>
        <begin position="12"/>
        <end position="36"/>
    </location>
</feature>
<feature type="transmembrane region" description="Helical" evidence="1">
    <location>
        <begin position="146"/>
        <end position="165"/>
    </location>
</feature>
<sequence>MAGIRLIHKLYQYYQLATSFLYAALLMRWSIIMPLVGSRFLPGGIHEFLIYLMLCSSLVEILWLLRFHGFRNGLFSRTFLKNLNFIYLVRVIHFYDDYEHALILKNASYSSFIICLSLSQAYCHWCKLFKREGVKEKTMVWKANTFVTLPILYLSEFALLLLNIQVKNYHSTLTLDMVNRAVLLAYFPILITAYRKLLQNK</sequence>
<evidence type="ECO:0008006" key="4">
    <source>
        <dbReference type="Google" id="ProtNLM"/>
    </source>
</evidence>
<keyword evidence="1" id="KW-0812">Transmembrane</keyword>
<protein>
    <recommendedName>
        <fullName evidence="4">Keg1p</fullName>
    </recommendedName>
</protein>
<dbReference type="AlphaFoldDB" id="A0AA35J1A1"/>
<reference evidence="2" key="1">
    <citation type="submission" date="2022-10" db="EMBL/GenBank/DDBJ databases">
        <authorList>
            <person name="Byrne P K."/>
        </authorList>
    </citation>
    <scope>NUCLEOTIDE SEQUENCE</scope>
    <source>
        <strain evidence="2">IFO1815</strain>
    </source>
</reference>
<evidence type="ECO:0000313" key="2">
    <source>
        <dbReference type="EMBL" id="CAI4039322.1"/>
    </source>
</evidence>
<name>A0AA35J1A1_SACMI</name>
<keyword evidence="1" id="KW-1133">Transmembrane helix</keyword>
<feature type="transmembrane region" description="Helical" evidence="1">
    <location>
        <begin position="177"/>
        <end position="194"/>
    </location>
</feature>
<accession>A0AA35J1A1</accession>
<organism evidence="2 3">
    <name type="scientific">Saccharomyces mikatae IFO 1815</name>
    <dbReference type="NCBI Taxonomy" id="226126"/>
    <lineage>
        <taxon>Eukaryota</taxon>
        <taxon>Fungi</taxon>
        <taxon>Dikarya</taxon>
        <taxon>Ascomycota</taxon>
        <taxon>Saccharomycotina</taxon>
        <taxon>Saccharomycetes</taxon>
        <taxon>Saccharomycetales</taxon>
        <taxon>Saccharomycetaceae</taxon>
        <taxon>Saccharomyces</taxon>
    </lineage>
</organism>
<proteinExistence type="predicted"/>
<keyword evidence="1" id="KW-0472">Membrane</keyword>
<dbReference type="GeneID" id="80918533"/>
<evidence type="ECO:0000256" key="1">
    <source>
        <dbReference type="SAM" id="Phobius"/>
    </source>
</evidence>
<dbReference type="RefSeq" id="XP_056082437.1">
    <property type="nucleotide sequence ID" value="XM_056222780.1"/>
</dbReference>
<keyword evidence="3" id="KW-1185">Reference proteome</keyword>
<dbReference type="EMBL" id="OX365763">
    <property type="protein sequence ID" value="CAI4039322.1"/>
    <property type="molecule type" value="Genomic_DNA"/>
</dbReference>